<keyword evidence="13" id="KW-1185">Reference proteome</keyword>
<comment type="catalytic activity">
    <reaction evidence="10">
        <text>L-cystine(out) + H(+)(out) = L-cystine(in) + H(+)(in)</text>
        <dbReference type="Rhea" id="RHEA:66172"/>
        <dbReference type="ChEBI" id="CHEBI:15378"/>
        <dbReference type="ChEBI" id="CHEBI:35491"/>
    </reaction>
    <physiologicalReaction direction="left-to-right" evidence="10">
        <dbReference type="Rhea" id="RHEA:66173"/>
    </physiologicalReaction>
</comment>
<feature type="transmembrane region" description="Helical" evidence="11">
    <location>
        <begin position="218"/>
        <end position="237"/>
    </location>
</feature>
<dbReference type="InterPro" id="IPR005282">
    <property type="entry name" value="LC_transporter"/>
</dbReference>
<evidence type="ECO:0000256" key="3">
    <source>
        <dbReference type="ARBA" id="ARBA00022448"/>
    </source>
</evidence>
<dbReference type="Gene3D" id="1.20.1280.290">
    <property type="match status" value="2"/>
</dbReference>
<dbReference type="PANTHER" id="PTHR13131:SF5">
    <property type="entry name" value="CYSTINOSIN"/>
    <property type="match status" value="1"/>
</dbReference>
<evidence type="ECO:0000313" key="13">
    <source>
        <dbReference type="Proteomes" id="UP001458880"/>
    </source>
</evidence>
<keyword evidence="6" id="KW-0769">Symport</keyword>
<evidence type="ECO:0000256" key="8">
    <source>
        <dbReference type="ARBA" id="ARBA00023136"/>
    </source>
</evidence>
<name>A0AAW1LVL5_POPJA</name>
<keyword evidence="4 11" id="KW-0812">Transmembrane</keyword>
<accession>A0AAW1LVL5</accession>
<comment type="similarity">
    <text evidence="2">Belongs to the cystinosin family.</text>
</comment>
<evidence type="ECO:0000256" key="10">
    <source>
        <dbReference type="ARBA" id="ARBA00048473"/>
    </source>
</evidence>
<evidence type="ECO:0000256" key="9">
    <source>
        <dbReference type="ARBA" id="ARBA00023228"/>
    </source>
</evidence>
<evidence type="ECO:0000313" key="12">
    <source>
        <dbReference type="EMBL" id="KAK9739197.1"/>
    </source>
</evidence>
<evidence type="ECO:0000256" key="2">
    <source>
        <dbReference type="ARBA" id="ARBA00006855"/>
    </source>
</evidence>
<evidence type="ECO:0000256" key="11">
    <source>
        <dbReference type="SAM" id="Phobius"/>
    </source>
</evidence>
<dbReference type="GO" id="GO:0015184">
    <property type="term" value="F:L-cystine transmembrane transporter activity"/>
    <property type="evidence" value="ECO:0007669"/>
    <property type="project" value="TreeGrafter"/>
</dbReference>
<dbReference type="Pfam" id="PF04193">
    <property type="entry name" value="PQ-loop"/>
    <property type="match status" value="2"/>
</dbReference>
<keyword evidence="9" id="KW-0458">Lysosome</keyword>
<keyword evidence="3" id="KW-0813">Transport</keyword>
<feature type="transmembrane region" description="Helical" evidence="11">
    <location>
        <begin position="249"/>
        <end position="267"/>
    </location>
</feature>
<dbReference type="GO" id="GO:0005765">
    <property type="term" value="C:lysosomal membrane"/>
    <property type="evidence" value="ECO:0007669"/>
    <property type="project" value="UniProtKB-SubCell"/>
</dbReference>
<dbReference type="NCBIfam" id="TIGR00951">
    <property type="entry name" value="2A43"/>
    <property type="match status" value="1"/>
</dbReference>
<evidence type="ECO:0000256" key="1">
    <source>
        <dbReference type="ARBA" id="ARBA00004155"/>
    </source>
</evidence>
<protein>
    <submittedName>
        <fullName evidence="12">PQ loop repeat</fullName>
    </submittedName>
</protein>
<feature type="transmembrane region" description="Helical" evidence="11">
    <location>
        <begin position="348"/>
        <end position="369"/>
    </location>
</feature>
<feature type="transmembrane region" description="Helical" evidence="11">
    <location>
        <begin position="307"/>
        <end position="328"/>
    </location>
</feature>
<dbReference type="FunFam" id="1.20.1280.290:FF:000016">
    <property type="entry name" value="Cystinosin homolog"/>
    <property type="match status" value="1"/>
</dbReference>
<dbReference type="PANTHER" id="PTHR13131">
    <property type="entry name" value="CYSTINOSIN"/>
    <property type="match status" value="1"/>
</dbReference>
<sequence>MVQTVYKVIFLFMMISCFHGVRTTFTFTEDIVYIRRNSTTTIGFIIANPLNLIEYLNVTVNFLVEDENIIEVTPLSVNITDEIFKSGYIPLTVRGIAPGKSDILTNIIPDQLSERDAFTIVNVHKNDVIVAISEIMGWIYFVAWSFSFYPQVWTNYFSKSVVGLSFDFVSLNIVGYACYSTFNIGFTFNIGLYAIPAIRAEFSARYPQSLIPVLRNDIIFSVHASCLTIITGIQCLIYESNKQSISNIVKCQHGFIAAVLAVTAVLVSLKCGLWLDFIYMCSYVKLVLTLTKYIPQAYMNYRRKSTVGWNIYNVVADFTGGLFSINQMFLNAHNFDEWESLLQNPTKFWLGIVSICFDVVFLIQHYILYRDKDVAVSDTESILAEENAFIDRNEKLG</sequence>
<dbReference type="InterPro" id="IPR006603">
    <property type="entry name" value="PQ-loop_rpt"/>
</dbReference>
<comment type="subcellular location">
    <subcellularLocation>
        <location evidence="1">Lysosome membrane</location>
        <topology evidence="1">Multi-pass membrane protein</topology>
    </subcellularLocation>
</comment>
<keyword evidence="7 11" id="KW-1133">Transmembrane helix</keyword>
<gene>
    <name evidence="12" type="ORF">QE152_g9193</name>
</gene>
<feature type="transmembrane region" description="Helical" evidence="11">
    <location>
        <begin position="6"/>
        <end position="27"/>
    </location>
</feature>
<dbReference type="AlphaFoldDB" id="A0AAW1LVL5"/>
<keyword evidence="8 11" id="KW-0472">Membrane</keyword>
<dbReference type="GO" id="GO:0015293">
    <property type="term" value="F:symporter activity"/>
    <property type="evidence" value="ECO:0007669"/>
    <property type="project" value="UniProtKB-KW"/>
</dbReference>
<comment type="caution">
    <text evidence="12">The sequence shown here is derived from an EMBL/GenBank/DDBJ whole genome shotgun (WGS) entry which is preliminary data.</text>
</comment>
<dbReference type="EMBL" id="JASPKY010000077">
    <property type="protein sequence ID" value="KAK9739197.1"/>
    <property type="molecule type" value="Genomic_DNA"/>
</dbReference>
<evidence type="ECO:0000256" key="5">
    <source>
        <dbReference type="ARBA" id="ARBA00022737"/>
    </source>
</evidence>
<dbReference type="Proteomes" id="UP001458880">
    <property type="component" value="Unassembled WGS sequence"/>
</dbReference>
<keyword evidence="5" id="KW-0677">Repeat</keyword>
<proteinExistence type="inferred from homology"/>
<reference evidence="12 13" key="1">
    <citation type="journal article" date="2024" name="BMC Genomics">
        <title>De novo assembly and annotation of Popillia japonica's genome with initial clues to its potential as an invasive pest.</title>
        <authorList>
            <person name="Cucini C."/>
            <person name="Boschi S."/>
            <person name="Funari R."/>
            <person name="Cardaioli E."/>
            <person name="Iannotti N."/>
            <person name="Marturano G."/>
            <person name="Paoli F."/>
            <person name="Bruttini M."/>
            <person name="Carapelli A."/>
            <person name="Frati F."/>
            <person name="Nardi F."/>
        </authorList>
    </citation>
    <scope>NUCLEOTIDE SEQUENCE [LARGE SCALE GENOMIC DNA]</scope>
    <source>
        <strain evidence="12">DMR45628</strain>
    </source>
</reference>
<evidence type="ECO:0000256" key="7">
    <source>
        <dbReference type="ARBA" id="ARBA00022989"/>
    </source>
</evidence>
<feature type="transmembrane region" description="Helical" evidence="11">
    <location>
        <begin position="128"/>
        <end position="149"/>
    </location>
</feature>
<dbReference type="SMART" id="SM00679">
    <property type="entry name" value="CTNS"/>
    <property type="match status" value="2"/>
</dbReference>
<evidence type="ECO:0000256" key="4">
    <source>
        <dbReference type="ARBA" id="ARBA00022692"/>
    </source>
</evidence>
<organism evidence="12 13">
    <name type="scientific">Popillia japonica</name>
    <name type="common">Japanese beetle</name>
    <dbReference type="NCBI Taxonomy" id="7064"/>
    <lineage>
        <taxon>Eukaryota</taxon>
        <taxon>Metazoa</taxon>
        <taxon>Ecdysozoa</taxon>
        <taxon>Arthropoda</taxon>
        <taxon>Hexapoda</taxon>
        <taxon>Insecta</taxon>
        <taxon>Pterygota</taxon>
        <taxon>Neoptera</taxon>
        <taxon>Endopterygota</taxon>
        <taxon>Coleoptera</taxon>
        <taxon>Polyphaga</taxon>
        <taxon>Scarabaeiformia</taxon>
        <taxon>Scarabaeidae</taxon>
        <taxon>Rutelinae</taxon>
        <taxon>Popillia</taxon>
    </lineage>
</organism>
<evidence type="ECO:0000256" key="6">
    <source>
        <dbReference type="ARBA" id="ARBA00022847"/>
    </source>
</evidence>